<name>A0A0J1H2X7_9GAMM</name>
<keyword evidence="3" id="KW-1185">Reference proteome</keyword>
<dbReference type="STRING" id="1195763.ABT56_08880"/>
<dbReference type="SUPFAM" id="SSF53067">
    <property type="entry name" value="Actin-like ATPase domain"/>
    <property type="match status" value="1"/>
</dbReference>
<dbReference type="InterPro" id="IPR043129">
    <property type="entry name" value="ATPase_NBD"/>
</dbReference>
<evidence type="ECO:0000313" key="2">
    <source>
        <dbReference type="EMBL" id="KLV06153.1"/>
    </source>
</evidence>
<dbReference type="AlphaFoldDB" id="A0A0J1H2X7"/>
<dbReference type="InterPro" id="IPR016871">
    <property type="entry name" value="MSHA_biogenesis_MshI"/>
</dbReference>
<evidence type="ECO:0000313" key="3">
    <source>
        <dbReference type="Proteomes" id="UP000036097"/>
    </source>
</evidence>
<keyword evidence="1" id="KW-1133">Transmembrane helix</keyword>
<protein>
    <submittedName>
        <fullName evidence="2">MSHA biogenesis protein MshI</fullName>
    </submittedName>
</protein>
<dbReference type="Pfam" id="PF05137">
    <property type="entry name" value="PilN"/>
    <property type="match status" value="1"/>
</dbReference>
<gene>
    <name evidence="2" type="ORF">ABT56_08880</name>
</gene>
<evidence type="ECO:0000256" key="1">
    <source>
        <dbReference type="SAM" id="Phobius"/>
    </source>
</evidence>
<reference evidence="2 3" key="1">
    <citation type="submission" date="2015-05" db="EMBL/GenBank/DDBJ databases">
        <title>Photobacterium galathea sp. nov.</title>
        <authorList>
            <person name="Machado H."/>
            <person name="Gram L."/>
        </authorList>
    </citation>
    <scope>NUCLEOTIDE SEQUENCE [LARGE SCALE GENOMIC DNA]</scope>
    <source>
        <strain evidence="2 3">CGMCC 1.12159</strain>
    </source>
</reference>
<keyword evidence="1" id="KW-0472">Membrane</keyword>
<organism evidence="2 3">
    <name type="scientific">Photobacterium aquae</name>
    <dbReference type="NCBI Taxonomy" id="1195763"/>
    <lineage>
        <taxon>Bacteria</taxon>
        <taxon>Pseudomonadati</taxon>
        <taxon>Pseudomonadota</taxon>
        <taxon>Gammaproteobacteria</taxon>
        <taxon>Vibrionales</taxon>
        <taxon>Vibrionaceae</taxon>
        <taxon>Photobacterium</taxon>
    </lineage>
</organism>
<dbReference type="EMBL" id="LDOT01000011">
    <property type="protein sequence ID" value="KLV06153.1"/>
    <property type="molecule type" value="Genomic_DNA"/>
</dbReference>
<accession>A0A0J1H2X7</accession>
<dbReference type="InterPro" id="IPR007813">
    <property type="entry name" value="PilN"/>
</dbReference>
<keyword evidence="1" id="KW-0812">Transmembrane</keyword>
<sequence length="494" mass="54314">MKSILNKFIKQPRQQATVSMALFSDTVALVCRQDGAWLVDEYSVRDSTGWPMAVRELAERHSLKGEHVQLVLGHGRYQSLLIEKPELPREEYPTALPFLVKDLVNDSPSELVADGFVSPLKERLQVFVANKNLVESLVQSLREAGCELKGISVEEVVWGQFGSPGHTQLLLQRRGKGNLQLMAFKQQVLCFQRQLRGFAAPVAKSDPAPSDVMQLDGLALELQRSLDFLSAQLRDVPVTQVLVACDGEDDALLATALGERLNVKVAALSLEEQLLSSNALRVAYAGLHSAEQSNINLFSDSLKPKTELITLSNLAAGWGIAIVILAACAGWFSWQNYQQQQRLQAEQRLLDSANGALARAKEALAKHLPSQLKVDMAAGLEKSLASKQMALNSIAMHDESLKVGYGAMMEQLSLAANGNISLSHIRVSGANMDLEGMARTPDAVPVWLQQFDQYKALSERRFQQFSLGRDRKNGVTFTLFSDREPAHNSQGGQS</sequence>
<dbReference type="PATRIC" id="fig|1195763.3.peg.1887"/>
<feature type="transmembrane region" description="Helical" evidence="1">
    <location>
        <begin position="311"/>
        <end position="334"/>
    </location>
</feature>
<dbReference type="PIRSF" id="PIRSF028153">
    <property type="entry name" value="MSHA_biogenesis_protein_MshI"/>
    <property type="match status" value="1"/>
</dbReference>
<proteinExistence type="predicted"/>
<comment type="caution">
    <text evidence="2">The sequence shown here is derived from an EMBL/GenBank/DDBJ whole genome shotgun (WGS) entry which is preliminary data.</text>
</comment>
<dbReference type="Proteomes" id="UP000036097">
    <property type="component" value="Unassembled WGS sequence"/>
</dbReference>